<reference evidence="1" key="1">
    <citation type="submission" date="2012-02" db="EMBL/GenBank/DDBJ databases">
        <title>The complete genome of Solitalea canadensis DSM 3403.</title>
        <authorList>
            <consortium name="US DOE Joint Genome Institute (JGI-PGF)"/>
            <person name="Lucas S."/>
            <person name="Copeland A."/>
            <person name="Lapidus A."/>
            <person name="Glavina del Rio T."/>
            <person name="Dalin E."/>
            <person name="Tice H."/>
            <person name="Bruce D."/>
            <person name="Goodwin L."/>
            <person name="Pitluck S."/>
            <person name="Peters L."/>
            <person name="Ovchinnikova G."/>
            <person name="Lu M."/>
            <person name="Kyrpides N."/>
            <person name="Mavromatis K."/>
            <person name="Ivanova N."/>
            <person name="Brettin T."/>
            <person name="Detter J.C."/>
            <person name="Han C."/>
            <person name="Larimer F."/>
            <person name="Land M."/>
            <person name="Hauser L."/>
            <person name="Markowitz V."/>
            <person name="Cheng J.-F."/>
            <person name="Hugenholtz P."/>
            <person name="Woyke T."/>
            <person name="Wu D."/>
            <person name="Spring S."/>
            <person name="Schroeder M."/>
            <person name="Kopitz M."/>
            <person name="Brambilla E."/>
            <person name="Klenk H.-P."/>
            <person name="Eisen J.A."/>
        </authorList>
    </citation>
    <scope>NUCLEOTIDE SEQUENCE</scope>
    <source>
        <strain evidence="1">DSM 3403</strain>
    </source>
</reference>
<dbReference type="Pfam" id="PF14595">
    <property type="entry name" value="Thioredoxin_9"/>
    <property type="match status" value="1"/>
</dbReference>
<evidence type="ECO:0000313" key="2">
    <source>
        <dbReference type="Proteomes" id="UP000007590"/>
    </source>
</evidence>
<dbReference type="EMBL" id="CP003349">
    <property type="protein sequence ID" value="AFD05562.1"/>
    <property type="molecule type" value="Genomic_DNA"/>
</dbReference>
<dbReference type="KEGG" id="scn:Solca_0427"/>
<dbReference type="eggNOG" id="COG0526">
    <property type="taxonomic scope" value="Bacteria"/>
</dbReference>
<name>H8KP40_SOLCM</name>
<dbReference type="HOGENOM" id="CLU_114536_0_0_10"/>
<evidence type="ECO:0008006" key="3">
    <source>
        <dbReference type="Google" id="ProtNLM"/>
    </source>
</evidence>
<dbReference type="OrthoDB" id="6120799at2"/>
<proteinExistence type="predicted"/>
<sequence length="204" mass="23734">MIIQEFLKSELAQSITYISYRKLIEDLLKQNLTTGEDNSPDLLEYARMNVQRMNRWDKTYTPSSRLTETVKSYQRKEYWLILTEGWCGDAAQNIPVISKIAELNPAIQLRVILRDQHLDLMDQYLTNGGRSIPKLIRIDAETFEVVGTWGPRPAILQERVLQMKNELGLGKEEMALEIHLWYAKNKGQALEEEFMSMLEEIVNV</sequence>
<organism evidence="1 2">
    <name type="scientific">Solitalea canadensis (strain ATCC 29591 / DSM 3403 / JCM 21819 / LMG 8368 / NBRC 15130 / NCIMB 12057 / USAM 9D)</name>
    <name type="common">Flexibacter canadensis</name>
    <dbReference type="NCBI Taxonomy" id="929556"/>
    <lineage>
        <taxon>Bacteria</taxon>
        <taxon>Pseudomonadati</taxon>
        <taxon>Bacteroidota</taxon>
        <taxon>Sphingobacteriia</taxon>
        <taxon>Sphingobacteriales</taxon>
        <taxon>Sphingobacteriaceae</taxon>
        <taxon>Solitalea</taxon>
    </lineage>
</organism>
<dbReference type="Proteomes" id="UP000007590">
    <property type="component" value="Chromosome"/>
</dbReference>
<dbReference type="AlphaFoldDB" id="H8KP40"/>
<accession>H8KP40</accession>
<dbReference type="Gene3D" id="3.40.30.10">
    <property type="entry name" value="Glutaredoxin"/>
    <property type="match status" value="1"/>
</dbReference>
<gene>
    <name evidence="1" type="ordered locus">Solca_0427</name>
</gene>
<dbReference type="SUPFAM" id="SSF52833">
    <property type="entry name" value="Thioredoxin-like"/>
    <property type="match status" value="1"/>
</dbReference>
<dbReference type="RefSeq" id="WP_014678790.1">
    <property type="nucleotide sequence ID" value="NC_017770.1"/>
</dbReference>
<keyword evidence="2" id="KW-1185">Reference proteome</keyword>
<dbReference type="InterPro" id="IPR036249">
    <property type="entry name" value="Thioredoxin-like_sf"/>
</dbReference>
<evidence type="ECO:0000313" key="1">
    <source>
        <dbReference type="EMBL" id="AFD05562.1"/>
    </source>
</evidence>
<protein>
    <recommendedName>
        <fullName evidence="3">Thioredoxin</fullName>
    </recommendedName>
</protein>
<dbReference type="STRING" id="929556.Solca_0427"/>